<gene>
    <name evidence="1" type="ORF">pclt_cds_751</name>
</gene>
<protein>
    <recommendedName>
        <fullName evidence="3">F-box domain containing protein</fullName>
    </recommendedName>
</protein>
<dbReference type="Proteomes" id="UP001237152">
    <property type="component" value="Segment"/>
</dbReference>
<evidence type="ECO:0008006" key="3">
    <source>
        <dbReference type="Google" id="ProtNLM"/>
    </source>
</evidence>
<sequence length="293" mass="32089">MQTPYSDFAGFGLLPNELLADIVKKISASDPFDAAGLCDVNPQMRMWCQEPLLDATLLPPTIQRNLDAPAAVLGGPRKISIAEAVRARTRRDTMRRCVLYALYSLYAHMGQAGQGPAGLPVLPFDPTKTDDDWAALLFPAMYDENGRRSFAAVYISLPGMRVRLIGQPMAANGEYIRDLPHDLHYAAVNSVLTQALIRAVVDTGSEADTPTLCASIDIQRAFFDDNDLPNDNYVRSGNTGAGLNVAGIGHLWYPWADNVKTYESTLKGEPIHVYEEALGYGRWPATMPSSKKT</sequence>
<evidence type="ECO:0000313" key="2">
    <source>
        <dbReference type="Proteomes" id="UP001237152"/>
    </source>
</evidence>
<organism evidence="1 2">
    <name type="scientific">Pandoravirus celtis</name>
    <dbReference type="NCBI Taxonomy" id="2568002"/>
    <lineage>
        <taxon>Viruses</taxon>
        <taxon>Pandoravirus</taxon>
    </lineage>
</organism>
<name>A0A4D6EIK4_9VIRU</name>
<reference evidence="1" key="1">
    <citation type="journal article" date="2019" name="Front. Microbiol.">
        <title>Pandoravirus Celtis Illustrates the Microevolution Processes at Work in the Giant Pandoraviridae Genomes.</title>
        <authorList>
            <person name="Legendre M."/>
            <person name="Alempic J.M."/>
            <person name="Philippe N."/>
            <person name="Lartigue A."/>
            <person name="Jeudy S."/>
            <person name="Poirot O."/>
            <person name="Ta N.T."/>
            <person name="Nin S."/>
            <person name="Coute Y."/>
            <person name="Abergel C."/>
            <person name="Claverie J.M."/>
        </authorList>
    </citation>
    <scope>NUCLEOTIDE SEQUENCE</scope>
</reference>
<dbReference type="EMBL" id="MK174290">
    <property type="protein sequence ID" value="QBZ81338.1"/>
    <property type="molecule type" value="Genomic_DNA"/>
</dbReference>
<accession>A0A4D6EIK4</accession>
<evidence type="ECO:0000313" key="1">
    <source>
        <dbReference type="EMBL" id="QBZ81338.1"/>
    </source>
</evidence>
<proteinExistence type="predicted"/>